<evidence type="ECO:0000256" key="2">
    <source>
        <dbReference type="ARBA" id="ARBA00022475"/>
    </source>
</evidence>
<evidence type="ECO:0000259" key="8">
    <source>
        <dbReference type="Pfam" id="PF02687"/>
    </source>
</evidence>
<evidence type="ECO:0000259" key="9">
    <source>
        <dbReference type="Pfam" id="PF12704"/>
    </source>
</evidence>
<feature type="transmembrane region" description="Helical" evidence="7">
    <location>
        <begin position="807"/>
        <end position="827"/>
    </location>
</feature>
<dbReference type="InterPro" id="IPR047699">
    <property type="entry name" value="Permease_put_prefix"/>
</dbReference>
<dbReference type="PANTHER" id="PTHR30572">
    <property type="entry name" value="MEMBRANE COMPONENT OF TRANSPORTER-RELATED"/>
    <property type="match status" value="1"/>
</dbReference>
<evidence type="ECO:0000256" key="7">
    <source>
        <dbReference type="SAM" id="Phobius"/>
    </source>
</evidence>
<feature type="transmembrane region" description="Helical" evidence="7">
    <location>
        <begin position="839"/>
        <end position="861"/>
    </location>
</feature>
<keyword evidence="4 7" id="KW-1133">Transmembrane helix</keyword>
<dbReference type="GO" id="GO:0022857">
    <property type="term" value="F:transmembrane transporter activity"/>
    <property type="evidence" value="ECO:0007669"/>
    <property type="project" value="TreeGrafter"/>
</dbReference>
<evidence type="ECO:0000256" key="1">
    <source>
        <dbReference type="ARBA" id="ARBA00004651"/>
    </source>
</evidence>
<name>A0A6C0GLP4_9BACT</name>
<keyword evidence="5 7" id="KW-0472">Membrane</keyword>
<evidence type="ECO:0000256" key="3">
    <source>
        <dbReference type="ARBA" id="ARBA00022692"/>
    </source>
</evidence>
<dbReference type="AlphaFoldDB" id="A0A6C0GLP4"/>
<keyword evidence="3 7" id="KW-0812">Transmembrane</keyword>
<dbReference type="GO" id="GO:0005886">
    <property type="term" value="C:plasma membrane"/>
    <property type="evidence" value="ECO:0007669"/>
    <property type="project" value="UniProtKB-SubCell"/>
</dbReference>
<sequence>MKPVNTPQPPRWAERFLEWIAADHLLEEVQGDLQELFEKRLQYDSLRKARWLYVLDLLKLIHPRLWRKKSSTTSLNPFDMLSTYIKIAFRHLVKNIGYSFLNMGGLAVGLTMAMLIGLWIWDELSFNKNYANYTQIARVLENQTYNGETGTSWAAVPPVGNALRSQYGHDFKHVLMASHPQRIILSAGEKKLIKSGYYFEPGVADMLSLNMLSGTQKGLQEPHSILLSQSLAKAFFGGADPVGKVLEMDNNQAVKVTGVYEDIPQNADFRDMLFIAPWSLYISSNAWIQQDAWWQNGFQAYVQLADHTDMASISAKIRDLKKKAVTGEEAQAKPELFLFPMAKWHLYADFENGISTGGRIQFVWLYGMIGMFVILLACINFINLTTARASIRAKEVGIRKAIGSYRSQLIGQFLSESMVGVMFAFIGSLLLVQLLLPLFNEVADKQLSMPWTHPGFWLIGIGFSMFTGLLAGSYPAFYLSAFKPVKALKGTFQPGRFAATPRKILVVVQFTVSIILIIGTLVVFRQVRFAKDRPVGYDRNGLVMIETPTNEIHSHIDALRDELKKAGVIAELSESLNPMTGMSFSASGYDWGGNSSDPELSFGTVYIDHTFGKTVGWQFKDGRDFSRELATDSTGIVLNESAVRQMGLQDPVDKTIRQTAYGNTEVFHVLGVIKDMLMESPYEPVRPTIYKINPGKGNLANIRIHPHLSPSEALGKIEAVFKKYSPSAPFSYTFIDEAYAIKFSEEERVGKLATLFACLAIFISCLGLFGLALFTAQQRTKEIGVRKVLGASVIDVWLLLSKDFVRLVLFALLIAIPLSYLLMNRWLENYTYRSGIGPWIFVLSGTGALLLAVGTVSYQAIKAALNNPVKSLRNE</sequence>
<comment type="similarity">
    <text evidence="6">Belongs to the ABC-4 integral membrane protein family.</text>
</comment>
<dbReference type="PANTHER" id="PTHR30572:SF4">
    <property type="entry name" value="ABC TRANSPORTER PERMEASE YTRF"/>
    <property type="match status" value="1"/>
</dbReference>
<evidence type="ECO:0000256" key="4">
    <source>
        <dbReference type="ARBA" id="ARBA00022989"/>
    </source>
</evidence>
<reference evidence="10 11" key="1">
    <citation type="submission" date="2020-01" db="EMBL/GenBank/DDBJ databases">
        <authorList>
            <person name="Kim M.K."/>
        </authorList>
    </citation>
    <scope>NUCLEOTIDE SEQUENCE [LARGE SCALE GENOMIC DNA]</scope>
    <source>
        <strain evidence="10 11">172606-1</strain>
    </source>
</reference>
<evidence type="ECO:0000256" key="6">
    <source>
        <dbReference type="ARBA" id="ARBA00038076"/>
    </source>
</evidence>
<feature type="transmembrane region" description="Helical" evidence="7">
    <location>
        <begin position="752"/>
        <end position="776"/>
    </location>
</feature>
<dbReference type="InterPro" id="IPR025857">
    <property type="entry name" value="MacB_PCD"/>
</dbReference>
<feature type="transmembrane region" description="Helical" evidence="7">
    <location>
        <begin position="363"/>
        <end position="384"/>
    </location>
</feature>
<keyword evidence="2" id="KW-1003">Cell membrane</keyword>
<evidence type="ECO:0000313" key="10">
    <source>
        <dbReference type="EMBL" id="QHT68945.1"/>
    </source>
</evidence>
<feature type="transmembrane region" description="Helical" evidence="7">
    <location>
        <begin position="100"/>
        <end position="121"/>
    </location>
</feature>
<dbReference type="KEGG" id="rhoz:GXP67_20970"/>
<dbReference type="NCBIfam" id="NF038404">
    <property type="entry name" value="perm_prefix_2"/>
    <property type="match status" value="1"/>
</dbReference>
<evidence type="ECO:0000256" key="5">
    <source>
        <dbReference type="ARBA" id="ARBA00023136"/>
    </source>
</evidence>
<keyword evidence="11" id="KW-1185">Reference proteome</keyword>
<dbReference type="Proteomes" id="UP000480178">
    <property type="component" value="Chromosome"/>
</dbReference>
<feature type="domain" description="ABC3 transporter permease C-terminal" evidence="8">
    <location>
        <begin position="368"/>
        <end position="480"/>
    </location>
</feature>
<organism evidence="10 11">
    <name type="scientific">Rhodocytophaga rosea</name>
    <dbReference type="NCBI Taxonomy" id="2704465"/>
    <lineage>
        <taxon>Bacteria</taxon>
        <taxon>Pseudomonadati</taxon>
        <taxon>Bacteroidota</taxon>
        <taxon>Cytophagia</taxon>
        <taxon>Cytophagales</taxon>
        <taxon>Rhodocytophagaceae</taxon>
        <taxon>Rhodocytophaga</taxon>
    </lineage>
</organism>
<dbReference type="Pfam" id="PF12704">
    <property type="entry name" value="MacB_PCD"/>
    <property type="match status" value="1"/>
</dbReference>
<gene>
    <name evidence="10" type="ORF">GXP67_20970</name>
</gene>
<feature type="domain" description="MacB-like periplasmic core" evidence="9">
    <location>
        <begin position="99"/>
        <end position="319"/>
    </location>
</feature>
<feature type="transmembrane region" description="Helical" evidence="7">
    <location>
        <begin position="504"/>
        <end position="524"/>
    </location>
</feature>
<protein>
    <submittedName>
        <fullName evidence="10">FtsX-like permease family protein</fullName>
    </submittedName>
</protein>
<feature type="transmembrane region" description="Helical" evidence="7">
    <location>
        <begin position="413"/>
        <end position="436"/>
    </location>
</feature>
<dbReference type="EMBL" id="CP048222">
    <property type="protein sequence ID" value="QHT68945.1"/>
    <property type="molecule type" value="Genomic_DNA"/>
</dbReference>
<evidence type="ECO:0000313" key="11">
    <source>
        <dbReference type="Proteomes" id="UP000480178"/>
    </source>
</evidence>
<proteinExistence type="inferred from homology"/>
<dbReference type="Pfam" id="PF02687">
    <property type="entry name" value="FtsX"/>
    <property type="match status" value="2"/>
</dbReference>
<dbReference type="InterPro" id="IPR003838">
    <property type="entry name" value="ABC3_permease_C"/>
</dbReference>
<comment type="subcellular location">
    <subcellularLocation>
        <location evidence="1">Cell membrane</location>
        <topology evidence="1">Multi-pass membrane protein</topology>
    </subcellularLocation>
</comment>
<feature type="domain" description="ABC3 transporter permease C-terminal" evidence="8">
    <location>
        <begin position="755"/>
        <end position="864"/>
    </location>
</feature>
<dbReference type="InterPro" id="IPR050250">
    <property type="entry name" value="Macrolide_Exporter_MacB"/>
</dbReference>
<feature type="transmembrane region" description="Helical" evidence="7">
    <location>
        <begin position="456"/>
        <end position="479"/>
    </location>
</feature>
<accession>A0A6C0GLP4</accession>
<dbReference type="RefSeq" id="WP_162444942.1">
    <property type="nucleotide sequence ID" value="NZ_CP048222.1"/>
</dbReference>